<dbReference type="OrthoDB" id="513552at2"/>
<dbReference type="AlphaFoldDB" id="A0A2U2BQS5"/>
<gene>
    <name evidence="2" type="ORF">DDZ18_13165</name>
</gene>
<keyword evidence="1" id="KW-1133">Transmembrane helix</keyword>
<dbReference type="PANTHER" id="PTHR35519">
    <property type="entry name" value="MEMBRANE PROTEINS"/>
    <property type="match status" value="1"/>
</dbReference>
<name>A0A2U2BQS5_9PROT</name>
<keyword evidence="3" id="KW-1185">Reference proteome</keyword>
<evidence type="ECO:0000313" key="3">
    <source>
        <dbReference type="Proteomes" id="UP000245168"/>
    </source>
</evidence>
<feature type="transmembrane region" description="Helical" evidence="1">
    <location>
        <begin position="46"/>
        <end position="68"/>
    </location>
</feature>
<keyword evidence="1" id="KW-0472">Membrane</keyword>
<comment type="caution">
    <text evidence="2">The sequence shown here is derived from an EMBL/GenBank/DDBJ whole genome shotgun (WGS) entry which is preliminary data.</text>
</comment>
<dbReference type="RefSeq" id="WP_109253869.1">
    <property type="nucleotide sequence ID" value="NZ_QEXV01000007.1"/>
</dbReference>
<dbReference type="Pfam" id="PF13430">
    <property type="entry name" value="DUF4112"/>
    <property type="match status" value="1"/>
</dbReference>
<proteinExistence type="predicted"/>
<evidence type="ECO:0000313" key="2">
    <source>
        <dbReference type="EMBL" id="PWE16367.1"/>
    </source>
</evidence>
<dbReference type="PANTHER" id="PTHR35519:SF2">
    <property type="entry name" value="PH DOMAIN PROTEIN"/>
    <property type="match status" value="1"/>
</dbReference>
<accession>A0A2U2BQS5</accession>
<evidence type="ECO:0000256" key="1">
    <source>
        <dbReference type="SAM" id="Phobius"/>
    </source>
</evidence>
<feature type="transmembrane region" description="Helical" evidence="1">
    <location>
        <begin position="84"/>
        <end position="108"/>
    </location>
</feature>
<dbReference type="InterPro" id="IPR025187">
    <property type="entry name" value="DUF4112"/>
</dbReference>
<protein>
    <submittedName>
        <fullName evidence="2">DUF4112 domain-containing protein</fullName>
    </submittedName>
</protein>
<organism evidence="2 3">
    <name type="scientific">Marinicauda salina</name>
    <dbReference type="NCBI Taxonomy" id="2135793"/>
    <lineage>
        <taxon>Bacteria</taxon>
        <taxon>Pseudomonadati</taxon>
        <taxon>Pseudomonadota</taxon>
        <taxon>Alphaproteobacteria</taxon>
        <taxon>Maricaulales</taxon>
        <taxon>Maricaulaceae</taxon>
        <taxon>Marinicauda</taxon>
    </lineage>
</organism>
<keyword evidence="1" id="KW-0812">Transmembrane</keyword>
<sequence length="127" mass="13704">MRRRRRTRTASESEADIPPALARARAVAHLMDAQFSVGGFRFGVDALVGLAPVAGDLVVGLIGGMVMLQAADELGLSWWVKTRILGYTVLDLVVGAVPVLGDAIDFVYRSNLKSLALIERAWAKKRG</sequence>
<dbReference type="EMBL" id="QEXV01000007">
    <property type="protein sequence ID" value="PWE16367.1"/>
    <property type="molecule type" value="Genomic_DNA"/>
</dbReference>
<dbReference type="Proteomes" id="UP000245168">
    <property type="component" value="Unassembled WGS sequence"/>
</dbReference>
<reference evidence="3" key="1">
    <citation type="submission" date="2018-05" db="EMBL/GenBank/DDBJ databases">
        <authorList>
            <person name="Liu B.-T."/>
        </authorList>
    </citation>
    <scope>NUCLEOTIDE SEQUENCE [LARGE SCALE GENOMIC DNA]</scope>
    <source>
        <strain evidence="3">WD6-1</strain>
    </source>
</reference>